<evidence type="ECO:0000256" key="2">
    <source>
        <dbReference type="SAM" id="SignalP"/>
    </source>
</evidence>
<feature type="signal peptide" evidence="2">
    <location>
        <begin position="1"/>
        <end position="18"/>
    </location>
</feature>
<evidence type="ECO:0000259" key="3">
    <source>
        <dbReference type="Pfam" id="PF18962"/>
    </source>
</evidence>
<organism evidence="4 5">
    <name type="scientific">Moheibacter sediminis</name>
    <dbReference type="NCBI Taxonomy" id="1434700"/>
    <lineage>
        <taxon>Bacteria</taxon>
        <taxon>Pseudomonadati</taxon>
        <taxon>Bacteroidota</taxon>
        <taxon>Flavobacteriia</taxon>
        <taxon>Flavobacteriales</taxon>
        <taxon>Weeksellaceae</taxon>
        <taxon>Moheibacter</taxon>
    </lineage>
</organism>
<gene>
    <name evidence="4" type="ORF">SAMN06296427_10735</name>
</gene>
<keyword evidence="1 2" id="KW-0732">Signal</keyword>
<reference evidence="4 5" key="1">
    <citation type="submission" date="2017-04" db="EMBL/GenBank/DDBJ databases">
        <authorList>
            <person name="Afonso C.L."/>
            <person name="Miller P.J."/>
            <person name="Scott M.A."/>
            <person name="Spackman E."/>
            <person name="Goraichik I."/>
            <person name="Dimitrov K.M."/>
            <person name="Suarez D.L."/>
            <person name="Swayne D.E."/>
        </authorList>
    </citation>
    <scope>NUCLEOTIDE SEQUENCE [LARGE SCALE GENOMIC DNA]</scope>
    <source>
        <strain evidence="4 5">CGMCC 1.12708</strain>
    </source>
</reference>
<proteinExistence type="predicted"/>
<evidence type="ECO:0000313" key="5">
    <source>
        <dbReference type="Proteomes" id="UP000192393"/>
    </source>
</evidence>
<dbReference type="STRING" id="1434700.SAMN06296427_10735"/>
<feature type="domain" description="Secretion system C-terminal sorting" evidence="3">
    <location>
        <begin position="202"/>
        <end position="268"/>
    </location>
</feature>
<name>A0A1W2BQ89_9FLAO</name>
<dbReference type="Proteomes" id="UP000192393">
    <property type="component" value="Unassembled WGS sequence"/>
</dbReference>
<evidence type="ECO:0000256" key="1">
    <source>
        <dbReference type="ARBA" id="ARBA00022729"/>
    </source>
</evidence>
<evidence type="ECO:0000313" key="4">
    <source>
        <dbReference type="EMBL" id="SMC74986.1"/>
    </source>
</evidence>
<keyword evidence="5" id="KW-1185">Reference proteome</keyword>
<dbReference type="RefSeq" id="WP_084017724.1">
    <property type="nucleotide sequence ID" value="NZ_FWXS01000007.1"/>
</dbReference>
<accession>A0A1W2BQ89</accession>
<dbReference type="NCBIfam" id="TIGR04183">
    <property type="entry name" value="Por_Secre_tail"/>
    <property type="match status" value="1"/>
</dbReference>
<feature type="chain" id="PRO_5012574235" evidence="2">
    <location>
        <begin position="19"/>
        <end position="270"/>
    </location>
</feature>
<dbReference type="AlphaFoldDB" id="A0A1W2BQ89"/>
<dbReference type="Pfam" id="PF18962">
    <property type="entry name" value="Por_Secre_tail"/>
    <property type="match status" value="1"/>
</dbReference>
<protein>
    <submittedName>
        <fullName evidence="4">Por secretion system C-terminal sorting domain-containing protein</fullName>
    </submittedName>
</protein>
<dbReference type="OrthoDB" id="1447653at2"/>
<dbReference type="InterPro" id="IPR026444">
    <property type="entry name" value="Secre_tail"/>
</dbReference>
<sequence length="270" mass="30000">MRRLLFSFLLFSISIGNAQVIVYEQNFNEGVEPIDWTTEVEGLGTWIFDSDTTPGGVVPTNQVDSFDSLAAIFDDDSNGSGGGQSIATLLSPPISEAASMDIDTILEFEYACNFYPMDNGGRFYVEVFDGEEWVEILSATSMVQPTVFNLSVWDYAFENDDFQVHFVFDDEGNWSWGAGVNYFKLTQETLSVQELSNNTFSIYPNPVKDVAIIKSSQLVKQLSVYDLTGKQLVQKNNVSDINLSHLQTGIYLIKAVLADGAVITQKLVKK</sequence>
<dbReference type="EMBL" id="FWXS01000007">
    <property type="protein sequence ID" value="SMC74986.1"/>
    <property type="molecule type" value="Genomic_DNA"/>
</dbReference>